<dbReference type="EMBL" id="BAAAXF010000014">
    <property type="protein sequence ID" value="GAA3493871.1"/>
    <property type="molecule type" value="Genomic_DNA"/>
</dbReference>
<organism evidence="3 4">
    <name type="scientific">Streptomyces prasinosporus</name>
    <dbReference type="NCBI Taxonomy" id="68256"/>
    <lineage>
        <taxon>Bacteria</taxon>
        <taxon>Bacillati</taxon>
        <taxon>Actinomycetota</taxon>
        <taxon>Actinomycetes</taxon>
        <taxon>Kitasatosporales</taxon>
        <taxon>Streptomycetaceae</taxon>
        <taxon>Streptomyces</taxon>
        <taxon>Streptomyces albogriseolus group</taxon>
    </lineage>
</organism>
<dbReference type="CDD" id="cd00093">
    <property type="entry name" value="HTH_XRE"/>
    <property type="match status" value="1"/>
</dbReference>
<evidence type="ECO:0000313" key="4">
    <source>
        <dbReference type="Proteomes" id="UP001501455"/>
    </source>
</evidence>
<accession>A0ABP6THM7</accession>
<feature type="domain" description="HTH cro/C1-type" evidence="2">
    <location>
        <begin position="13"/>
        <end position="67"/>
    </location>
</feature>
<reference evidence="4" key="1">
    <citation type="journal article" date="2019" name="Int. J. Syst. Evol. Microbiol.">
        <title>The Global Catalogue of Microorganisms (GCM) 10K type strain sequencing project: providing services to taxonomists for standard genome sequencing and annotation.</title>
        <authorList>
            <consortium name="The Broad Institute Genomics Platform"/>
            <consortium name="The Broad Institute Genome Sequencing Center for Infectious Disease"/>
            <person name="Wu L."/>
            <person name="Ma J."/>
        </authorList>
    </citation>
    <scope>NUCLEOTIDE SEQUENCE [LARGE SCALE GENOMIC DNA]</scope>
    <source>
        <strain evidence="4">JCM 4816</strain>
    </source>
</reference>
<feature type="compositionally biased region" description="Low complexity" evidence="1">
    <location>
        <begin position="201"/>
        <end position="210"/>
    </location>
</feature>
<name>A0ABP6THM7_9ACTN</name>
<dbReference type="Proteomes" id="UP001501455">
    <property type="component" value="Unassembled WGS sequence"/>
</dbReference>
<dbReference type="InterPro" id="IPR001387">
    <property type="entry name" value="Cro/C1-type_HTH"/>
</dbReference>
<keyword evidence="4" id="KW-1185">Reference proteome</keyword>
<evidence type="ECO:0000256" key="1">
    <source>
        <dbReference type="SAM" id="MobiDB-lite"/>
    </source>
</evidence>
<evidence type="ECO:0000259" key="2">
    <source>
        <dbReference type="PROSITE" id="PS50943"/>
    </source>
</evidence>
<dbReference type="InterPro" id="IPR010982">
    <property type="entry name" value="Lambda_DNA-bd_dom_sf"/>
</dbReference>
<feature type="region of interest" description="Disordered" evidence="1">
    <location>
        <begin position="145"/>
        <end position="210"/>
    </location>
</feature>
<gene>
    <name evidence="3" type="ORF">GCM10019016_009700</name>
</gene>
<proteinExistence type="predicted"/>
<dbReference type="Gene3D" id="1.10.260.40">
    <property type="entry name" value="lambda repressor-like DNA-binding domains"/>
    <property type="match status" value="1"/>
</dbReference>
<sequence length="210" mass="22905">MHALPQDHTGTRIARLRRERGLTQRALSELANIPYSTLTKVEQGVIPASPHVVGACARALRVEVVTIQGQPYADELRADQLDVLIRPIREALDVYDLGPDPDIRARRPEELHLEAEQLCTDVRAGNIKSAASRVSGLIEEGTTAAHTAQTRGGLADSGELLPHGLRRRGEAGLSRPRSARPGTPRLGSPARVRRRPRRHVSVPARPDLPA</sequence>
<comment type="caution">
    <text evidence="3">The sequence shown here is derived from an EMBL/GenBank/DDBJ whole genome shotgun (WGS) entry which is preliminary data.</text>
</comment>
<protein>
    <recommendedName>
        <fullName evidence="2">HTH cro/C1-type domain-containing protein</fullName>
    </recommendedName>
</protein>
<dbReference type="Pfam" id="PF13560">
    <property type="entry name" value="HTH_31"/>
    <property type="match status" value="1"/>
</dbReference>
<dbReference type="SMART" id="SM00530">
    <property type="entry name" value="HTH_XRE"/>
    <property type="match status" value="1"/>
</dbReference>
<evidence type="ECO:0000313" key="3">
    <source>
        <dbReference type="EMBL" id="GAA3493871.1"/>
    </source>
</evidence>
<dbReference type="SUPFAM" id="SSF47413">
    <property type="entry name" value="lambda repressor-like DNA-binding domains"/>
    <property type="match status" value="1"/>
</dbReference>
<dbReference type="PROSITE" id="PS50943">
    <property type="entry name" value="HTH_CROC1"/>
    <property type="match status" value="1"/>
</dbReference>
<feature type="compositionally biased region" description="Basic residues" evidence="1">
    <location>
        <begin position="191"/>
        <end position="200"/>
    </location>
</feature>